<comment type="caution">
    <text evidence="1">The sequence shown here is derived from an EMBL/GenBank/DDBJ whole genome shotgun (WGS) entry which is preliminary data.</text>
</comment>
<feature type="non-terminal residue" evidence="1">
    <location>
        <position position="29"/>
    </location>
</feature>
<dbReference type="EMBL" id="VUJU01002483">
    <property type="protein sequence ID" value="KAF0761136.1"/>
    <property type="molecule type" value="Genomic_DNA"/>
</dbReference>
<protein>
    <submittedName>
        <fullName evidence="1">Uncharacterized protein</fullName>
    </submittedName>
</protein>
<dbReference type="AlphaFoldDB" id="A0A6G0YTP8"/>
<evidence type="ECO:0000313" key="2">
    <source>
        <dbReference type="Proteomes" id="UP000478052"/>
    </source>
</evidence>
<evidence type="ECO:0000313" key="1">
    <source>
        <dbReference type="EMBL" id="KAF0761136.1"/>
    </source>
</evidence>
<accession>A0A6G0YTP8</accession>
<sequence>MYIVYRYMNNLCKIFDKIIKNFNLRIIFL</sequence>
<gene>
    <name evidence="1" type="ORF">FWK35_00006879</name>
</gene>
<reference evidence="1 2" key="1">
    <citation type="submission" date="2019-08" db="EMBL/GenBank/DDBJ databases">
        <title>Whole genome of Aphis craccivora.</title>
        <authorList>
            <person name="Voronova N.V."/>
            <person name="Shulinski R.S."/>
            <person name="Bandarenka Y.V."/>
            <person name="Zhorov D.G."/>
            <person name="Warner D."/>
        </authorList>
    </citation>
    <scope>NUCLEOTIDE SEQUENCE [LARGE SCALE GENOMIC DNA]</scope>
    <source>
        <strain evidence="1">180601</strain>
        <tissue evidence="1">Whole Body</tissue>
    </source>
</reference>
<dbReference type="Proteomes" id="UP000478052">
    <property type="component" value="Unassembled WGS sequence"/>
</dbReference>
<keyword evidence="2" id="KW-1185">Reference proteome</keyword>
<proteinExistence type="predicted"/>
<name>A0A6G0YTP8_APHCR</name>
<organism evidence="1 2">
    <name type="scientific">Aphis craccivora</name>
    <name type="common">Cowpea aphid</name>
    <dbReference type="NCBI Taxonomy" id="307492"/>
    <lineage>
        <taxon>Eukaryota</taxon>
        <taxon>Metazoa</taxon>
        <taxon>Ecdysozoa</taxon>
        <taxon>Arthropoda</taxon>
        <taxon>Hexapoda</taxon>
        <taxon>Insecta</taxon>
        <taxon>Pterygota</taxon>
        <taxon>Neoptera</taxon>
        <taxon>Paraneoptera</taxon>
        <taxon>Hemiptera</taxon>
        <taxon>Sternorrhyncha</taxon>
        <taxon>Aphidomorpha</taxon>
        <taxon>Aphidoidea</taxon>
        <taxon>Aphididae</taxon>
        <taxon>Aphidini</taxon>
        <taxon>Aphis</taxon>
        <taxon>Aphis</taxon>
    </lineage>
</organism>